<dbReference type="PROSITE" id="PS00324">
    <property type="entry name" value="ASPARTOKINASE"/>
    <property type="match status" value="1"/>
</dbReference>
<evidence type="ECO:0000256" key="14">
    <source>
        <dbReference type="RuleBase" id="RU004249"/>
    </source>
</evidence>
<evidence type="ECO:0000256" key="8">
    <source>
        <dbReference type="ARBA" id="ARBA00022741"/>
    </source>
</evidence>
<dbReference type="EC" id="2.7.2.4" evidence="5"/>
<dbReference type="InterPro" id="IPR036393">
    <property type="entry name" value="AceGlu_kinase-like_sf"/>
</dbReference>
<evidence type="ECO:0000313" key="17">
    <source>
        <dbReference type="Proteomes" id="UP000830835"/>
    </source>
</evidence>
<evidence type="ECO:0000256" key="5">
    <source>
        <dbReference type="ARBA" id="ARBA00013059"/>
    </source>
</evidence>
<dbReference type="Pfam" id="PF01842">
    <property type="entry name" value="ACT"/>
    <property type="match status" value="1"/>
</dbReference>
<dbReference type="Pfam" id="PF00696">
    <property type="entry name" value="AA_kinase"/>
    <property type="match status" value="1"/>
</dbReference>
<evidence type="ECO:0000256" key="11">
    <source>
        <dbReference type="ARBA" id="ARBA00022915"/>
    </source>
</evidence>
<dbReference type="Gene3D" id="3.30.2130.10">
    <property type="entry name" value="VC0802-like"/>
    <property type="match status" value="2"/>
</dbReference>
<dbReference type="InterPro" id="IPR041740">
    <property type="entry name" value="AKii-LysC-BS"/>
</dbReference>
<sequence>MKPSLIVQKYGGTSVGSIERIRAVAKRVAHTVEQGHRVVVVVSAMGDETDRLVQLAEQLLAGSPTTPSQQREWDMLLSTGEQVSIALLALALQQLGYTALSMTAAQVGIFTTRDHMRARILEIHTERLQHHLERGEVVVVAGFQGITSPTELEITTLGRGGSDTTAVALAVALQAQLCEIYTDVPGVFTTDPRKVPEARLLPEITSAEMLELASLGAQVLHPRSVEIARNYGVKLRVRSSLLPFQGEEANLGTFIVSPPAPPGIPRGGLEMGLAVDTVEVDRDQAKLVLVGVPDRPGIAAQLFQGIAAAGVNVDLILQSLQFSPEDASLSTQPTNDIAFTVSRSQVREAAAVAQRIGQELGCEAVMVDEAVAKVSIAGVGMIGRPGIAAQMFQVLAKAGINLQMISMSEMKVSCVVAAERAGDAALALGESFQVIPRLHRPQPFPRDPLQPAARHPVRGIALDLKQSRLGIRKVPDRPGTAAHLFGQLAAAGVIVDTIIQSQRGYHNGIPSNDIAFTVPQDQAGAAEAVCQQVARDLQAAGVDIDHEIAKVSIVGAEMEAHPGVAAHLFATLAAAGINIEMIATSEIKVSCVVRREQGLLALRTIHRAFELDKP</sequence>
<dbReference type="Gene3D" id="3.40.1160.10">
    <property type="entry name" value="Acetylglutamate kinase-like"/>
    <property type="match status" value="1"/>
</dbReference>
<dbReference type="CDD" id="cd04923">
    <property type="entry name" value="ACT_AK-LysC-DapG-like_2"/>
    <property type="match status" value="2"/>
</dbReference>
<dbReference type="SUPFAM" id="SSF55021">
    <property type="entry name" value="ACT-like"/>
    <property type="match status" value="4"/>
</dbReference>
<proteinExistence type="inferred from homology"/>
<dbReference type="PROSITE" id="PS51671">
    <property type="entry name" value="ACT"/>
    <property type="match status" value="2"/>
</dbReference>
<dbReference type="CDD" id="cd04261">
    <property type="entry name" value="AAK_AKii-LysC-BS"/>
    <property type="match status" value="1"/>
</dbReference>
<evidence type="ECO:0000256" key="1">
    <source>
        <dbReference type="ARBA" id="ARBA00004766"/>
    </source>
</evidence>
<name>A0ABT0C915_THEVL</name>
<organism evidence="16 17">
    <name type="scientific">Thermostichus vulcanus str. 'Rupite'</name>
    <dbReference type="NCBI Taxonomy" id="2813851"/>
    <lineage>
        <taxon>Bacteria</taxon>
        <taxon>Bacillati</taxon>
        <taxon>Cyanobacteriota</taxon>
        <taxon>Cyanophyceae</taxon>
        <taxon>Thermostichales</taxon>
        <taxon>Thermostichaceae</taxon>
        <taxon>Thermostichus</taxon>
    </lineage>
</organism>
<evidence type="ECO:0000259" key="15">
    <source>
        <dbReference type="PROSITE" id="PS51671"/>
    </source>
</evidence>
<dbReference type="InterPro" id="IPR002912">
    <property type="entry name" value="ACT_dom"/>
</dbReference>
<evidence type="ECO:0000256" key="7">
    <source>
        <dbReference type="ARBA" id="ARBA00022679"/>
    </source>
</evidence>
<feature type="domain" description="ACT" evidence="15">
    <location>
        <begin position="287"/>
        <end position="379"/>
    </location>
</feature>
<dbReference type="NCBIfam" id="TIGR00657">
    <property type="entry name" value="asp_kinases"/>
    <property type="match status" value="1"/>
</dbReference>
<accession>A0ABT0C915</accession>
<keyword evidence="12" id="KW-0457">Lysine biosynthesis</keyword>
<evidence type="ECO:0000256" key="3">
    <source>
        <dbReference type="ARBA" id="ARBA00005139"/>
    </source>
</evidence>
<keyword evidence="11" id="KW-0220">Diaminopimelate biosynthesis</keyword>
<evidence type="ECO:0000256" key="13">
    <source>
        <dbReference type="ARBA" id="ARBA00047872"/>
    </source>
</evidence>
<keyword evidence="6 14" id="KW-0028">Amino-acid biosynthesis</keyword>
<dbReference type="Pfam" id="PF22468">
    <property type="entry name" value="ACT_9"/>
    <property type="match status" value="2"/>
</dbReference>
<comment type="caution">
    <text evidence="16">The sequence shown here is derived from an EMBL/GenBank/DDBJ whole genome shotgun (WGS) entry which is preliminary data.</text>
</comment>
<reference evidence="16" key="1">
    <citation type="submission" date="2021-02" db="EMBL/GenBank/DDBJ databases">
        <title>The CRISPR/cas machinery reduction and long-range gene transfer in the hot spring cyanobacterium Synechococcus.</title>
        <authorList>
            <person name="Dvorak P."/>
            <person name="Jahodarova E."/>
            <person name="Hasler P."/>
            <person name="Poulickova A."/>
        </authorList>
    </citation>
    <scope>NUCLEOTIDE SEQUENCE</scope>
    <source>
        <strain evidence="16">Rupite</strain>
    </source>
</reference>
<dbReference type="NCBIfam" id="NF005656">
    <property type="entry name" value="PRK07431.1"/>
    <property type="match status" value="1"/>
</dbReference>
<comment type="catalytic activity">
    <reaction evidence="13">
        <text>L-aspartate + ATP = 4-phospho-L-aspartate + ADP</text>
        <dbReference type="Rhea" id="RHEA:23776"/>
        <dbReference type="ChEBI" id="CHEBI:29991"/>
        <dbReference type="ChEBI" id="CHEBI:30616"/>
        <dbReference type="ChEBI" id="CHEBI:57535"/>
        <dbReference type="ChEBI" id="CHEBI:456216"/>
        <dbReference type="EC" id="2.7.2.4"/>
    </reaction>
</comment>
<dbReference type="NCBIfam" id="NF005154">
    <property type="entry name" value="PRK06635.1-2"/>
    <property type="match status" value="1"/>
</dbReference>
<evidence type="ECO:0000313" key="16">
    <source>
        <dbReference type="EMBL" id="MCJ2542269.1"/>
    </source>
</evidence>
<evidence type="ECO:0000256" key="6">
    <source>
        <dbReference type="ARBA" id="ARBA00022605"/>
    </source>
</evidence>
<dbReference type="InterPro" id="IPR001048">
    <property type="entry name" value="Asp/Glu/Uridylate_kinase"/>
</dbReference>
<keyword evidence="10" id="KW-0067">ATP-binding</keyword>
<protein>
    <recommendedName>
        <fullName evidence="5">aspartate kinase</fullName>
        <ecNumber evidence="5">2.7.2.4</ecNumber>
    </recommendedName>
</protein>
<dbReference type="RefSeq" id="WP_244349503.1">
    <property type="nucleotide sequence ID" value="NZ_JAFIRA010000008.1"/>
</dbReference>
<keyword evidence="9 16" id="KW-0418">Kinase</keyword>
<gene>
    <name evidence="16" type="ORF">JX360_05010</name>
</gene>
<evidence type="ECO:0000256" key="10">
    <source>
        <dbReference type="ARBA" id="ARBA00022840"/>
    </source>
</evidence>
<dbReference type="InterPro" id="IPR018042">
    <property type="entry name" value="Aspartate_kinase_CS"/>
</dbReference>
<dbReference type="EMBL" id="JAFIRA010000008">
    <property type="protein sequence ID" value="MCJ2542269.1"/>
    <property type="molecule type" value="Genomic_DNA"/>
</dbReference>
<dbReference type="InterPro" id="IPR045865">
    <property type="entry name" value="ACT-like_dom_sf"/>
</dbReference>
<keyword evidence="17" id="KW-1185">Reference proteome</keyword>
<keyword evidence="8" id="KW-0547">Nucleotide-binding</keyword>
<keyword evidence="7 16" id="KW-0808">Transferase</keyword>
<comment type="pathway">
    <text evidence="2 14">Amino-acid biosynthesis; L-methionine biosynthesis via de novo pathway; L-homoserine from L-aspartate: step 1/3.</text>
</comment>
<comment type="pathway">
    <text evidence="1 14">Amino-acid biosynthesis; L-lysine biosynthesis via DAP pathway; (S)-tetrahydrodipicolinate from L-aspartate: step 1/4.</text>
</comment>
<dbReference type="Proteomes" id="UP000830835">
    <property type="component" value="Unassembled WGS sequence"/>
</dbReference>
<evidence type="ECO:0000256" key="9">
    <source>
        <dbReference type="ARBA" id="ARBA00022777"/>
    </source>
</evidence>
<dbReference type="PANTHER" id="PTHR21499:SF3">
    <property type="entry name" value="ASPARTOKINASE"/>
    <property type="match status" value="1"/>
</dbReference>
<dbReference type="NCBIfam" id="NF005155">
    <property type="entry name" value="PRK06635.1-4"/>
    <property type="match status" value="1"/>
</dbReference>
<dbReference type="SUPFAM" id="SSF53633">
    <property type="entry name" value="Carbamate kinase-like"/>
    <property type="match status" value="1"/>
</dbReference>
<dbReference type="InterPro" id="IPR054352">
    <property type="entry name" value="ACT_Aspartokinase"/>
</dbReference>
<feature type="domain" description="ACT" evidence="15">
    <location>
        <begin position="553"/>
        <end position="614"/>
    </location>
</feature>
<evidence type="ECO:0000256" key="4">
    <source>
        <dbReference type="ARBA" id="ARBA00010122"/>
    </source>
</evidence>
<evidence type="ECO:0000256" key="2">
    <source>
        <dbReference type="ARBA" id="ARBA00004986"/>
    </source>
</evidence>
<dbReference type="PANTHER" id="PTHR21499">
    <property type="entry name" value="ASPARTATE KINASE"/>
    <property type="match status" value="1"/>
</dbReference>
<dbReference type="GO" id="GO:0004072">
    <property type="term" value="F:aspartate kinase activity"/>
    <property type="evidence" value="ECO:0007669"/>
    <property type="project" value="UniProtKB-EC"/>
</dbReference>
<dbReference type="CDD" id="cd04913">
    <property type="entry name" value="ACT_AKii-LysC-BS-like_1"/>
    <property type="match status" value="2"/>
</dbReference>
<evidence type="ECO:0000256" key="12">
    <source>
        <dbReference type="ARBA" id="ARBA00023154"/>
    </source>
</evidence>
<comment type="similarity">
    <text evidence="4">Belongs to the aspartokinase family.</text>
</comment>
<dbReference type="InterPro" id="IPR001341">
    <property type="entry name" value="Asp_kinase"/>
</dbReference>
<comment type="pathway">
    <text evidence="3 14">Amino-acid biosynthesis; L-threonine biosynthesis; L-threonine from L-aspartate: step 1/5.</text>
</comment>